<proteinExistence type="predicted"/>
<dbReference type="PANTHER" id="PTHR35867:SF1">
    <property type="entry name" value="PROTEIN RSEC"/>
    <property type="match status" value="1"/>
</dbReference>
<dbReference type="InterPro" id="IPR026268">
    <property type="entry name" value="RseC"/>
</dbReference>
<evidence type="ECO:0000313" key="3">
    <source>
        <dbReference type="Proteomes" id="UP000060132"/>
    </source>
</evidence>
<feature type="transmembrane region" description="Helical" evidence="1">
    <location>
        <begin position="100"/>
        <end position="121"/>
    </location>
</feature>
<gene>
    <name evidence="2" type="ORF">RZ57_04695</name>
</gene>
<evidence type="ECO:0000313" key="2">
    <source>
        <dbReference type="EMBL" id="AKO32462.1"/>
    </source>
</evidence>
<keyword evidence="1" id="KW-0472">Membrane</keyword>
<organism evidence="2 3">
    <name type="scientific">Haemophilus ducreyi</name>
    <dbReference type="NCBI Taxonomy" id="730"/>
    <lineage>
        <taxon>Bacteria</taxon>
        <taxon>Pseudomonadati</taxon>
        <taxon>Pseudomonadota</taxon>
        <taxon>Gammaproteobacteria</taxon>
        <taxon>Pasteurellales</taxon>
        <taxon>Pasteurellaceae</taxon>
        <taxon>Haemophilus</taxon>
    </lineage>
</organism>
<keyword evidence="1" id="KW-1133">Transmembrane helix</keyword>
<evidence type="ECO:0000256" key="1">
    <source>
        <dbReference type="SAM" id="Phobius"/>
    </source>
</evidence>
<reference evidence="2 3" key="1">
    <citation type="journal article" date="2015" name="PLoS Negl. Trop. Dis.">
        <title>Haemophilus ducreyi Cutaneous Ulcer Strains Are Nearly Identical to Class I Genital Ulcer Strains.</title>
        <authorList>
            <person name="Gangaiah D."/>
            <person name="Webb K.M."/>
            <person name="Humphreys T.L."/>
            <person name="Fortney K.R."/>
            <person name="Toh E."/>
            <person name="Tai A."/>
            <person name="Katz S.S."/>
            <person name="Pillay A."/>
            <person name="Chen C.Y."/>
            <person name="Roberts S.A."/>
            <person name="Munson R.S.Jr."/>
            <person name="Spinola S.M."/>
        </authorList>
    </citation>
    <scope>NUCLEOTIDE SEQUENCE [LARGE SCALE GENOMIC DNA]</scope>
    <source>
        <strain evidence="3">CLU2</strain>
    </source>
</reference>
<dbReference type="RefSeq" id="WP_010945077.1">
    <property type="nucleotide sequence ID" value="NZ_CP011218.1"/>
</dbReference>
<dbReference type="InterPro" id="IPR007359">
    <property type="entry name" value="SigmaE_reg_RseC_MucC"/>
</dbReference>
<dbReference type="PANTHER" id="PTHR35867">
    <property type="entry name" value="PROTEIN RSEC"/>
    <property type="match status" value="1"/>
</dbReference>
<dbReference type="Pfam" id="PF04246">
    <property type="entry name" value="RseC_MucC"/>
    <property type="match status" value="1"/>
</dbReference>
<dbReference type="PIRSF" id="PIRSF004923">
    <property type="entry name" value="RseC"/>
    <property type="match status" value="1"/>
</dbReference>
<feature type="transmembrane region" description="Helical" evidence="1">
    <location>
        <begin position="74"/>
        <end position="94"/>
    </location>
</feature>
<sequence>MMVETATVVQYQNGKALVRCSVKTACGNCGAKADCGTQLLSSLVKERVPHFELSVNMPLVAGDMVKIGLPEQTLLWSIFWIYVVPLMVLIGSAVGFTQLFANELVVVFMMFICTSMTFFSIKKIIDKKQLSQLNPIFLGRVE</sequence>
<dbReference type="Proteomes" id="UP000060132">
    <property type="component" value="Chromosome"/>
</dbReference>
<protein>
    <submittedName>
        <fullName evidence="2">Sigma-E factor regulatory protein</fullName>
    </submittedName>
</protein>
<accession>A0AAC8UCU0</accession>
<dbReference type="EMBL" id="CP011219">
    <property type="protein sequence ID" value="AKO32462.1"/>
    <property type="molecule type" value="Genomic_DNA"/>
</dbReference>
<dbReference type="AlphaFoldDB" id="A0AAC8UCU0"/>
<keyword evidence="1" id="KW-0812">Transmembrane</keyword>
<dbReference type="OMA" id="WNIRRIM"/>
<name>A0AAC8UCU0_HAEDC</name>